<reference evidence="11 12" key="1">
    <citation type="submission" date="2023-08" db="EMBL/GenBank/DDBJ databases">
        <title>Black Yeasts Isolated from many extreme environments.</title>
        <authorList>
            <person name="Coleine C."/>
            <person name="Stajich J.E."/>
            <person name="Selbmann L."/>
        </authorList>
    </citation>
    <scope>NUCLEOTIDE SEQUENCE [LARGE SCALE GENOMIC DNA]</scope>
    <source>
        <strain evidence="11 12">CCFEE 5885</strain>
    </source>
</reference>
<sequence length="374" mass="40445">MSFSNLVKDMSFKDSKNSDDSRSTVSRPGLARSYTSTQATSVSIAGDIKSQLHAGYSHPLSRAWQAERQLTKAMLIYPIFVTDNPDEFTPIPSLPNQNRLGLNQVVPFLQPLVEQGLRSVILFGVPLAPGAKDALGTAADDPEGPVLQAIQLIRRSLPQLYVVVDVCLCEYTSHGHCGILYEDGSLNNAMSVERVSDVAMAYAKAGAHCVAPSDMNDGRIRAIKLKLIEEGISHRVNLMSYAAKFSGCLYGPFRDAAGSCPSFGDRKCYQLPPGGRGLARRAIRRDIDEGADIIMVKPASSYLDIISDAKDIAKDMPVAAYQVSGEYAMIHAGAKAGVFDLKTMAFESTEGILRAGAGIVVSYFTPQFLTWLDA</sequence>
<evidence type="ECO:0000256" key="8">
    <source>
        <dbReference type="RuleBase" id="RU000515"/>
    </source>
</evidence>
<comment type="pathway">
    <text evidence="1">Porphyrin-containing compound metabolism; protoporphyrin-IX biosynthesis; coproporphyrinogen-III from 5-aminolevulinate: step 1/4.</text>
</comment>
<evidence type="ECO:0000256" key="5">
    <source>
        <dbReference type="ARBA" id="ARBA00023244"/>
    </source>
</evidence>
<dbReference type="SMART" id="SM01004">
    <property type="entry name" value="ALAD"/>
    <property type="match status" value="1"/>
</dbReference>
<feature type="region of interest" description="Disordered" evidence="10">
    <location>
        <begin position="1"/>
        <end position="32"/>
    </location>
</feature>
<dbReference type="PANTHER" id="PTHR11458:SF0">
    <property type="entry name" value="DELTA-AMINOLEVULINIC ACID DEHYDRATASE"/>
    <property type="match status" value="1"/>
</dbReference>
<comment type="caution">
    <text evidence="11">The sequence shown here is derived from an EMBL/GenBank/DDBJ whole genome shotgun (WGS) entry which is preliminary data.</text>
</comment>
<dbReference type="Pfam" id="PF00490">
    <property type="entry name" value="ALAD"/>
    <property type="match status" value="1"/>
</dbReference>
<name>A0ABR0JVA8_9EURO</name>
<dbReference type="EC" id="4.2.1.24" evidence="8"/>
<dbReference type="CDD" id="cd04824">
    <property type="entry name" value="eu_ALAD_PBGS_cysteine_rich"/>
    <property type="match status" value="1"/>
</dbReference>
<evidence type="ECO:0000256" key="3">
    <source>
        <dbReference type="ARBA" id="ARBA00023133"/>
    </source>
</evidence>
<keyword evidence="4 8" id="KW-0456">Lyase</keyword>
<comment type="catalytic activity">
    <reaction evidence="7 8">
        <text>2 5-aminolevulinate = porphobilinogen + 2 H2O + H(+)</text>
        <dbReference type="Rhea" id="RHEA:24064"/>
        <dbReference type="ChEBI" id="CHEBI:15377"/>
        <dbReference type="ChEBI" id="CHEBI:15378"/>
        <dbReference type="ChEBI" id="CHEBI:58126"/>
        <dbReference type="ChEBI" id="CHEBI:356416"/>
        <dbReference type="EC" id="4.2.1.24"/>
    </reaction>
</comment>
<dbReference type="NCBIfam" id="NF006762">
    <property type="entry name" value="PRK09283.1"/>
    <property type="match status" value="1"/>
</dbReference>
<gene>
    <name evidence="11" type="primary">HEM2</name>
    <name evidence="11" type="ORF">LTR24_010081</name>
</gene>
<evidence type="ECO:0000256" key="9">
    <source>
        <dbReference type="RuleBase" id="RU004161"/>
    </source>
</evidence>
<evidence type="ECO:0000256" key="2">
    <source>
        <dbReference type="ARBA" id="ARBA00008055"/>
    </source>
</evidence>
<evidence type="ECO:0000256" key="1">
    <source>
        <dbReference type="ARBA" id="ARBA00004694"/>
    </source>
</evidence>
<comment type="subunit">
    <text evidence="8">Homooctamer.</text>
</comment>
<dbReference type="Gene3D" id="3.20.20.70">
    <property type="entry name" value="Aldolase class I"/>
    <property type="match status" value="1"/>
</dbReference>
<dbReference type="PROSITE" id="PS00169">
    <property type="entry name" value="D_ALA_DEHYDRATASE"/>
    <property type="match status" value="1"/>
</dbReference>
<dbReference type="PIRSF" id="PIRSF001415">
    <property type="entry name" value="Porphbilin_synth"/>
    <property type="match status" value="1"/>
</dbReference>
<evidence type="ECO:0000256" key="4">
    <source>
        <dbReference type="ARBA" id="ARBA00023239"/>
    </source>
</evidence>
<dbReference type="PANTHER" id="PTHR11458">
    <property type="entry name" value="DELTA-AMINOLEVULINIC ACID DEHYDRATASE"/>
    <property type="match status" value="1"/>
</dbReference>
<keyword evidence="3" id="KW-0350">Heme biosynthesis</keyword>
<dbReference type="SUPFAM" id="SSF51569">
    <property type="entry name" value="Aldolase"/>
    <property type="match status" value="1"/>
</dbReference>
<feature type="compositionally biased region" description="Basic and acidic residues" evidence="10">
    <location>
        <begin position="10"/>
        <end position="22"/>
    </location>
</feature>
<proteinExistence type="inferred from homology"/>
<organism evidence="11 12">
    <name type="scientific">Lithohypha guttulata</name>
    <dbReference type="NCBI Taxonomy" id="1690604"/>
    <lineage>
        <taxon>Eukaryota</taxon>
        <taxon>Fungi</taxon>
        <taxon>Dikarya</taxon>
        <taxon>Ascomycota</taxon>
        <taxon>Pezizomycotina</taxon>
        <taxon>Eurotiomycetes</taxon>
        <taxon>Chaetothyriomycetidae</taxon>
        <taxon>Chaetothyriales</taxon>
        <taxon>Trichomeriaceae</taxon>
        <taxon>Lithohypha</taxon>
    </lineage>
</organism>
<accession>A0ABR0JVA8</accession>
<keyword evidence="5 8" id="KW-0627">Porphyrin biosynthesis</keyword>
<protein>
    <recommendedName>
        <fullName evidence="8">Delta-aminolevulinic acid dehydratase</fullName>
        <ecNumber evidence="8">4.2.1.24</ecNumber>
    </recommendedName>
</protein>
<dbReference type="InterPro" id="IPR030656">
    <property type="entry name" value="ALAD_AS"/>
</dbReference>
<evidence type="ECO:0000256" key="6">
    <source>
        <dbReference type="ARBA" id="ARBA00025628"/>
    </source>
</evidence>
<evidence type="ECO:0000256" key="10">
    <source>
        <dbReference type="SAM" id="MobiDB-lite"/>
    </source>
</evidence>
<dbReference type="InterPro" id="IPR013785">
    <property type="entry name" value="Aldolase_TIM"/>
</dbReference>
<evidence type="ECO:0000313" key="11">
    <source>
        <dbReference type="EMBL" id="KAK5074589.1"/>
    </source>
</evidence>
<dbReference type="EMBL" id="JAVRRG010000272">
    <property type="protein sequence ID" value="KAK5074589.1"/>
    <property type="molecule type" value="Genomic_DNA"/>
</dbReference>
<comment type="function">
    <text evidence="6">Catalyzes an early step in the biosynthesis of tetrapyrroles. Binds two molecules of 5-aminolevulinate per subunit, each at a distinct site, and catalyzes their condensation to form porphobilinogen.</text>
</comment>
<dbReference type="GO" id="GO:0004655">
    <property type="term" value="F:porphobilinogen synthase activity"/>
    <property type="evidence" value="ECO:0007669"/>
    <property type="project" value="UniProtKB-EC"/>
</dbReference>
<comment type="similarity">
    <text evidence="2 9">Belongs to the ALAD family.</text>
</comment>
<keyword evidence="12" id="KW-1185">Reference proteome</keyword>
<dbReference type="PRINTS" id="PR00144">
    <property type="entry name" value="DALDHYDRTASE"/>
</dbReference>
<dbReference type="InterPro" id="IPR001731">
    <property type="entry name" value="ALAD"/>
</dbReference>
<evidence type="ECO:0000256" key="7">
    <source>
        <dbReference type="ARBA" id="ARBA00047651"/>
    </source>
</evidence>
<dbReference type="Proteomes" id="UP001345013">
    <property type="component" value="Unassembled WGS sequence"/>
</dbReference>
<evidence type="ECO:0000313" key="12">
    <source>
        <dbReference type="Proteomes" id="UP001345013"/>
    </source>
</evidence>